<keyword evidence="3" id="KW-1185">Reference proteome</keyword>
<feature type="transmembrane region" description="Helical" evidence="1">
    <location>
        <begin position="12"/>
        <end position="44"/>
    </location>
</feature>
<dbReference type="EMBL" id="MU001671">
    <property type="protein sequence ID" value="KAF2461293.1"/>
    <property type="molecule type" value="Genomic_DNA"/>
</dbReference>
<gene>
    <name evidence="2" type="ORF">BDY21DRAFT_331666</name>
</gene>
<keyword evidence="1" id="KW-0472">Membrane</keyword>
<keyword evidence="1" id="KW-0812">Transmembrane</keyword>
<dbReference type="AlphaFoldDB" id="A0A6A6PCZ3"/>
<dbReference type="Proteomes" id="UP000799766">
    <property type="component" value="Unassembled WGS sequence"/>
</dbReference>
<evidence type="ECO:0000256" key="1">
    <source>
        <dbReference type="SAM" id="Phobius"/>
    </source>
</evidence>
<evidence type="ECO:0000313" key="3">
    <source>
        <dbReference type="Proteomes" id="UP000799766"/>
    </source>
</evidence>
<evidence type="ECO:0000313" key="2">
    <source>
        <dbReference type="EMBL" id="KAF2461293.1"/>
    </source>
</evidence>
<organism evidence="2 3">
    <name type="scientific">Lineolata rhizophorae</name>
    <dbReference type="NCBI Taxonomy" id="578093"/>
    <lineage>
        <taxon>Eukaryota</taxon>
        <taxon>Fungi</taxon>
        <taxon>Dikarya</taxon>
        <taxon>Ascomycota</taxon>
        <taxon>Pezizomycotina</taxon>
        <taxon>Dothideomycetes</taxon>
        <taxon>Dothideomycetes incertae sedis</taxon>
        <taxon>Lineolatales</taxon>
        <taxon>Lineolataceae</taxon>
        <taxon>Lineolata</taxon>
    </lineage>
</organism>
<name>A0A6A6PCZ3_9PEZI</name>
<reference evidence="2" key="1">
    <citation type="journal article" date="2020" name="Stud. Mycol.">
        <title>101 Dothideomycetes genomes: a test case for predicting lifestyles and emergence of pathogens.</title>
        <authorList>
            <person name="Haridas S."/>
            <person name="Albert R."/>
            <person name="Binder M."/>
            <person name="Bloem J."/>
            <person name="Labutti K."/>
            <person name="Salamov A."/>
            <person name="Andreopoulos B."/>
            <person name="Baker S."/>
            <person name="Barry K."/>
            <person name="Bills G."/>
            <person name="Bluhm B."/>
            <person name="Cannon C."/>
            <person name="Castanera R."/>
            <person name="Culley D."/>
            <person name="Daum C."/>
            <person name="Ezra D."/>
            <person name="Gonzalez J."/>
            <person name="Henrissat B."/>
            <person name="Kuo A."/>
            <person name="Liang C."/>
            <person name="Lipzen A."/>
            <person name="Lutzoni F."/>
            <person name="Magnuson J."/>
            <person name="Mondo S."/>
            <person name="Nolan M."/>
            <person name="Ohm R."/>
            <person name="Pangilinan J."/>
            <person name="Park H.-J."/>
            <person name="Ramirez L."/>
            <person name="Alfaro M."/>
            <person name="Sun H."/>
            <person name="Tritt A."/>
            <person name="Yoshinaga Y."/>
            <person name="Zwiers L.-H."/>
            <person name="Turgeon B."/>
            <person name="Goodwin S."/>
            <person name="Spatafora J."/>
            <person name="Crous P."/>
            <person name="Grigoriev I."/>
        </authorList>
    </citation>
    <scope>NUCLEOTIDE SEQUENCE</scope>
    <source>
        <strain evidence="2">ATCC 16933</strain>
    </source>
</reference>
<protein>
    <submittedName>
        <fullName evidence="2">Uncharacterized protein</fullName>
    </submittedName>
</protein>
<keyword evidence="1" id="KW-1133">Transmembrane helix</keyword>
<feature type="transmembrane region" description="Helical" evidence="1">
    <location>
        <begin position="80"/>
        <end position="97"/>
    </location>
</feature>
<accession>A0A6A6PCZ3</accession>
<sequence length="120" mass="12956">MVPVAGPMHVDGVVVVLMVVLLAIALGAEPVSAHLVILGVIVIASAQSPHERHVPLVLLVFHIGPAIHLVAIFPVLVRHITLFILLIPIAIFVLILLRERPVLKEPKRQFAIREPLVGAP</sequence>
<feature type="transmembrane region" description="Helical" evidence="1">
    <location>
        <begin position="56"/>
        <end position="74"/>
    </location>
</feature>
<proteinExistence type="predicted"/>